<dbReference type="Pfam" id="PF13618">
    <property type="entry name" value="Gluconate_2-dh3"/>
    <property type="match status" value="1"/>
</dbReference>
<dbReference type="PROSITE" id="PS51318">
    <property type="entry name" value="TAT"/>
    <property type="match status" value="1"/>
</dbReference>
<evidence type="ECO:0000256" key="1">
    <source>
        <dbReference type="SAM" id="Phobius"/>
    </source>
</evidence>
<keyword evidence="2" id="KW-0560">Oxidoreductase</keyword>
<proteinExistence type="predicted"/>
<dbReference type="RefSeq" id="WP_230821320.1">
    <property type="nucleotide sequence ID" value="NZ_JAJNCU010000002.1"/>
</dbReference>
<dbReference type="InterPro" id="IPR006311">
    <property type="entry name" value="TAT_signal"/>
</dbReference>
<reference evidence="2 3" key="1">
    <citation type="submission" date="2024-05" db="EMBL/GenBank/DDBJ databases">
        <title>Genomic Encyclopedia of Type Strains, Phase IV (KMG-IV): sequencing the most valuable type-strain genomes for metagenomic binning, comparative biology and taxonomic classification.</title>
        <authorList>
            <person name="Goeker M."/>
        </authorList>
    </citation>
    <scope>NUCLEOTIDE SEQUENCE [LARGE SCALE GENOMIC DNA]</scope>
    <source>
        <strain evidence="2 3">DSM 25286</strain>
    </source>
</reference>
<keyword evidence="1" id="KW-0812">Transmembrane</keyword>
<dbReference type="EC" id="1.1.99.3" evidence="2"/>
<feature type="transmembrane region" description="Helical" evidence="1">
    <location>
        <begin position="20"/>
        <end position="40"/>
    </location>
</feature>
<organism evidence="2 3">
    <name type="scientific">Salinicoccus halitifaciens</name>
    <dbReference type="NCBI Taxonomy" id="1073415"/>
    <lineage>
        <taxon>Bacteria</taxon>
        <taxon>Bacillati</taxon>
        <taxon>Bacillota</taxon>
        <taxon>Bacilli</taxon>
        <taxon>Bacillales</taxon>
        <taxon>Staphylococcaceae</taxon>
        <taxon>Salinicoccus</taxon>
    </lineage>
</organism>
<name>A0ABV2EB36_9STAP</name>
<dbReference type="NCBIfam" id="TIGR01409">
    <property type="entry name" value="TAT_signal_seq"/>
    <property type="match status" value="1"/>
</dbReference>
<keyword evidence="1" id="KW-1133">Transmembrane helix</keyword>
<comment type="caution">
    <text evidence="2">The sequence shown here is derived from an EMBL/GenBank/DDBJ whole genome shotgun (WGS) entry which is preliminary data.</text>
</comment>
<dbReference type="Proteomes" id="UP001549019">
    <property type="component" value="Unassembled WGS sequence"/>
</dbReference>
<dbReference type="InterPro" id="IPR019546">
    <property type="entry name" value="TAT_signal_bac_arc"/>
</dbReference>
<sequence length="258" mass="28349">MSDKKEKQFSRRDFLKTTGAATGGIIGGSLIGGFIGSGWASNDNEIVGSSEDTSGGDNASSNDNFAEARMFFSRQEDFDVLVAATETIFPEDDNGPGAIALGVPFFIDRQLAGNWGSNARDYMQGPFAEGEDTQGYQSPLTRGEIFLQGIRRIIDESVERFDHAFVELGEDARVEIIAAFEAGEIEMQGVSSSRFFQLLKQATLEGAYCDPLYGGNKNMDGWKMKGYPGSVMSYYNVIDQEEFEEMDQVALKDHMNSH</sequence>
<dbReference type="GO" id="GO:0033717">
    <property type="term" value="F:gluconate 2-dehydrogenase (acceptor) activity"/>
    <property type="evidence" value="ECO:0007669"/>
    <property type="project" value="UniProtKB-EC"/>
</dbReference>
<dbReference type="EMBL" id="JBDZDV010000005">
    <property type="protein sequence ID" value="MET3111588.1"/>
    <property type="molecule type" value="Genomic_DNA"/>
</dbReference>
<gene>
    <name evidence="2" type="ORF">ABHD89_002003</name>
</gene>
<keyword evidence="1" id="KW-0472">Membrane</keyword>
<dbReference type="InterPro" id="IPR027056">
    <property type="entry name" value="Gluconate_2DH_su3"/>
</dbReference>
<keyword evidence="3" id="KW-1185">Reference proteome</keyword>
<protein>
    <submittedName>
        <fullName evidence="2">Gluconate 2-dehydrogenase gamma chain</fullName>
        <ecNumber evidence="2">1.1.99.3</ecNumber>
    </submittedName>
</protein>
<accession>A0ABV2EB36</accession>
<evidence type="ECO:0000313" key="3">
    <source>
        <dbReference type="Proteomes" id="UP001549019"/>
    </source>
</evidence>
<evidence type="ECO:0000313" key="2">
    <source>
        <dbReference type="EMBL" id="MET3111588.1"/>
    </source>
</evidence>